<dbReference type="Proteomes" id="UP001348397">
    <property type="component" value="Unassembled WGS sequence"/>
</dbReference>
<evidence type="ECO:0000313" key="1">
    <source>
        <dbReference type="EMBL" id="MEC3874204.1"/>
    </source>
</evidence>
<protein>
    <submittedName>
        <fullName evidence="1">Uncharacterized protein</fullName>
    </submittedName>
</protein>
<keyword evidence="2" id="KW-1185">Reference proteome</keyword>
<accession>A0ABU6HMC3</accession>
<dbReference type="SUPFAM" id="SSF55486">
    <property type="entry name" value="Metalloproteases ('zincins'), catalytic domain"/>
    <property type="match status" value="1"/>
</dbReference>
<reference evidence="1 2" key="1">
    <citation type="submission" date="2024-01" db="EMBL/GenBank/DDBJ databases">
        <title>Chryseobacterium sp. T9W2-O.</title>
        <authorList>
            <person name="Maltman C."/>
        </authorList>
    </citation>
    <scope>NUCLEOTIDE SEQUENCE [LARGE SCALE GENOMIC DNA]</scope>
    <source>
        <strain evidence="1 2">T9W2-O</strain>
    </source>
</reference>
<name>A0ABU6HMC3_9FLAO</name>
<sequence>MSRTRFVKGKIFDIAEKFSYHSESSIIESSAVFYQEKSETVILHGGNPENPPSADLVDYYLKIRIKDPTNYKGEFGFDWIDIDPVSEEIQKIQDVGFSDVEYYYKKGATANDLGDIIAKSTDEPGAKAAIKENYKFPDSLKPCTDGRVDRPFVLIKPNQEISLSLEVNIPKGGTLTDEKIYLTDDEFYSFEMVGGTKDAATKRAEIKISSDKEVVELKIKCLKESPEKKYTILQENSVSGKKGIPVGGFFMMENKVLKLKFRVISLVSSDGAPAAKAQALFQKFKDNKIKEYLNENSLNQAGYEVEIENQTMFDTLGTGDLDDYFYAFDKTDWTNKKYFANINKQKHDIDPATGYCRAASWDPVKKECAKIPVPTDVIVDNQKDLGLPDKPNEMDGITITEYKNKLKAKGKTYEGGVIILSDFESSDEATGAYSRTSPLNHYALMVYSSNTESKDTYAHEIGHMLGLPHLFFDTREKEAYKIARESILGNGQPEKNPDGTKNNGYRAGIKKYISNVASSTETYYGWYNLTAIRDNIISALEKYNRARQSEVEKEKRERDAKKAYYINFKDSDLVGKTQTKKEYFSIWNENIKKIENYIEDNRKAISDLRTKKVNNYVESELIKWFFKTDLIRLLNENLNYYNKVIEQVHSNYLMFVQGKTKNMMDYHNTRVVYLSNQIRIMRSDIQNYIDMVAEKPKSKKK</sequence>
<dbReference type="EMBL" id="JAYLAA010000001">
    <property type="protein sequence ID" value="MEC3874204.1"/>
    <property type="molecule type" value="Genomic_DNA"/>
</dbReference>
<dbReference type="RefSeq" id="WP_326319299.1">
    <property type="nucleotide sequence ID" value="NZ_JAYLAA010000001.1"/>
</dbReference>
<evidence type="ECO:0000313" key="2">
    <source>
        <dbReference type="Proteomes" id="UP001348397"/>
    </source>
</evidence>
<gene>
    <name evidence="1" type="ORF">SOP96_00570</name>
</gene>
<comment type="caution">
    <text evidence="1">The sequence shown here is derived from an EMBL/GenBank/DDBJ whole genome shotgun (WGS) entry which is preliminary data.</text>
</comment>
<organism evidence="1 2">
    <name type="scientific">Chryseobacterium salviniae</name>
    <dbReference type="NCBI Taxonomy" id="3101750"/>
    <lineage>
        <taxon>Bacteria</taxon>
        <taxon>Pseudomonadati</taxon>
        <taxon>Bacteroidota</taxon>
        <taxon>Flavobacteriia</taxon>
        <taxon>Flavobacteriales</taxon>
        <taxon>Weeksellaceae</taxon>
        <taxon>Chryseobacterium group</taxon>
        <taxon>Chryseobacterium</taxon>
    </lineage>
</organism>
<proteinExistence type="predicted"/>